<comment type="catalytic activity">
    <reaction evidence="1">
        <text>Hydrolysis of terminal non-reducing alpha-L-rhamnose residues in alpha-L-rhamnosides.</text>
        <dbReference type="EC" id="3.2.1.40"/>
    </reaction>
</comment>
<reference evidence="9 10" key="4">
    <citation type="journal article" date="2020" name="Sci. Rep.">
        <title>beta-carboline chemical signals induce reveromycin production through a LuxR family regulator in Streptomyces sp. SN-593.</title>
        <authorList>
            <person name="Panthee S."/>
            <person name="Kito N."/>
            <person name="Hayashi T."/>
            <person name="Shimizu T."/>
            <person name="Ishikawa J."/>
            <person name="Hamamoto H."/>
            <person name="Osada H."/>
            <person name="Takahashi S."/>
        </authorList>
    </citation>
    <scope>NUCLEOTIDE SEQUENCE [LARGE SCALE GENOMIC DNA]</scope>
    <source>
        <strain evidence="9 10">SN-593</strain>
    </source>
</reference>
<feature type="compositionally biased region" description="Basic and acidic residues" evidence="4">
    <location>
        <begin position="190"/>
        <end position="210"/>
    </location>
</feature>
<feature type="domain" description="Alpha-L-rhamnosidase C-terminal" evidence="8">
    <location>
        <begin position="881"/>
        <end position="947"/>
    </location>
</feature>
<feature type="region of interest" description="Disordered" evidence="4">
    <location>
        <begin position="931"/>
        <end position="1037"/>
    </location>
</feature>
<reference evidence="9 10" key="1">
    <citation type="journal article" date="2010" name="J. Bacteriol.">
        <title>Biochemical characterization of a novel indole prenyltransferase from Streptomyces sp. SN-593.</title>
        <authorList>
            <person name="Takahashi S."/>
            <person name="Takagi H."/>
            <person name="Toyoda A."/>
            <person name="Uramoto M."/>
            <person name="Nogawa T."/>
            <person name="Ueki M."/>
            <person name="Sakaki Y."/>
            <person name="Osada H."/>
        </authorList>
    </citation>
    <scope>NUCLEOTIDE SEQUENCE [LARGE SCALE GENOMIC DNA]</scope>
    <source>
        <strain evidence="9 10">SN-593</strain>
    </source>
</reference>
<dbReference type="InterPro" id="IPR013783">
    <property type="entry name" value="Ig-like_fold"/>
</dbReference>
<feature type="compositionally biased region" description="Low complexity" evidence="4">
    <location>
        <begin position="948"/>
        <end position="987"/>
    </location>
</feature>
<dbReference type="Gene3D" id="1.50.10.10">
    <property type="match status" value="1"/>
</dbReference>
<protein>
    <recommendedName>
        <fullName evidence="2">alpha-L-rhamnosidase</fullName>
        <ecNumber evidence="2">3.2.1.40</ecNumber>
    </recommendedName>
</protein>
<dbReference type="Gene3D" id="2.60.40.10">
    <property type="entry name" value="Immunoglobulins"/>
    <property type="match status" value="1"/>
</dbReference>
<reference evidence="9 10" key="3">
    <citation type="journal article" date="2011" name="Nat. Chem. Biol.">
        <title>Reveromycin A biosynthesis uses RevG and RevJ for stereospecific spiroacetal formation.</title>
        <authorList>
            <person name="Takahashi S."/>
            <person name="Toyoda A."/>
            <person name="Sekiyama Y."/>
            <person name="Takagi H."/>
            <person name="Nogawa T."/>
            <person name="Uramoto M."/>
            <person name="Suzuki R."/>
            <person name="Koshino H."/>
            <person name="Kumano T."/>
            <person name="Panthee S."/>
            <person name="Dairi T."/>
            <person name="Ishikawa J."/>
            <person name="Ikeda H."/>
            <person name="Sakaki Y."/>
            <person name="Osada H."/>
        </authorList>
    </citation>
    <scope>NUCLEOTIDE SEQUENCE [LARGE SCALE GENOMIC DNA]</scope>
    <source>
        <strain evidence="9 10">SN-593</strain>
    </source>
</reference>
<dbReference type="Pfam" id="PF08531">
    <property type="entry name" value="Bac_rhamnosid_N"/>
    <property type="match status" value="1"/>
</dbReference>
<dbReference type="SUPFAM" id="SSF48208">
    <property type="entry name" value="Six-hairpin glycosidases"/>
    <property type="match status" value="1"/>
</dbReference>
<feature type="domain" description="Alpha-L-rhamnosidase concanavalin-like" evidence="5">
    <location>
        <begin position="390"/>
        <end position="489"/>
    </location>
</feature>
<proteinExistence type="predicted"/>
<dbReference type="InterPro" id="IPR008928">
    <property type="entry name" value="6-hairpin_glycosidase_sf"/>
</dbReference>
<keyword evidence="10" id="KW-1185">Reference proteome</keyword>
<evidence type="ECO:0000256" key="1">
    <source>
        <dbReference type="ARBA" id="ARBA00001445"/>
    </source>
</evidence>
<dbReference type="InterPro" id="IPR013737">
    <property type="entry name" value="Bac_rhamnosid_N"/>
</dbReference>
<name>A0A7U3ULY7_9ACTN</name>
<dbReference type="EC" id="3.2.1.40" evidence="2"/>
<organism evidence="9 10">
    <name type="scientific">Actinacidiphila reveromycinica</name>
    <dbReference type="NCBI Taxonomy" id="659352"/>
    <lineage>
        <taxon>Bacteria</taxon>
        <taxon>Bacillati</taxon>
        <taxon>Actinomycetota</taxon>
        <taxon>Actinomycetes</taxon>
        <taxon>Kitasatosporales</taxon>
        <taxon>Streptomycetaceae</taxon>
        <taxon>Actinacidiphila</taxon>
    </lineage>
</organism>
<feature type="region of interest" description="Disordered" evidence="4">
    <location>
        <begin position="176"/>
        <end position="210"/>
    </location>
</feature>
<accession>A0A7U3ULY7</accession>
<dbReference type="PANTHER" id="PTHR33307:SF6">
    <property type="entry name" value="ALPHA-RHAMNOSIDASE (EUROFUNG)-RELATED"/>
    <property type="match status" value="1"/>
</dbReference>
<evidence type="ECO:0000256" key="4">
    <source>
        <dbReference type="SAM" id="MobiDB-lite"/>
    </source>
</evidence>
<evidence type="ECO:0000256" key="2">
    <source>
        <dbReference type="ARBA" id="ARBA00012652"/>
    </source>
</evidence>
<dbReference type="Proteomes" id="UP000595703">
    <property type="component" value="Chromosome"/>
</dbReference>
<dbReference type="AlphaFoldDB" id="A0A7U3ULY7"/>
<evidence type="ECO:0000313" key="9">
    <source>
        <dbReference type="EMBL" id="BBA96600.1"/>
    </source>
</evidence>
<dbReference type="PIRSF" id="PIRSF010631">
    <property type="entry name" value="A-rhamnsds"/>
    <property type="match status" value="1"/>
</dbReference>
<feature type="domain" description="Alpha-L-rhamnosidase six-hairpin glycosidase" evidence="7">
    <location>
        <begin position="497"/>
        <end position="871"/>
    </location>
</feature>
<dbReference type="PANTHER" id="PTHR33307">
    <property type="entry name" value="ALPHA-RHAMNOSIDASE (EUROFUNG)"/>
    <property type="match status" value="1"/>
</dbReference>
<gene>
    <name evidence="9" type="ORF">RVR_1968</name>
</gene>
<dbReference type="InterPro" id="IPR035396">
    <property type="entry name" value="Bac_rhamnosid6H"/>
</dbReference>
<dbReference type="InterPro" id="IPR016007">
    <property type="entry name" value="Alpha_rhamnosid"/>
</dbReference>
<evidence type="ECO:0000259" key="5">
    <source>
        <dbReference type="Pfam" id="PF05592"/>
    </source>
</evidence>
<feature type="compositionally biased region" description="Pro residues" evidence="4">
    <location>
        <begin position="718"/>
        <end position="736"/>
    </location>
</feature>
<evidence type="ECO:0000259" key="6">
    <source>
        <dbReference type="Pfam" id="PF08531"/>
    </source>
</evidence>
<evidence type="ECO:0000259" key="7">
    <source>
        <dbReference type="Pfam" id="PF17389"/>
    </source>
</evidence>
<dbReference type="GO" id="GO:0005975">
    <property type="term" value="P:carbohydrate metabolic process"/>
    <property type="evidence" value="ECO:0007669"/>
    <property type="project" value="InterPro"/>
</dbReference>
<sequence>MPVTALRPYALRCDHRTTPLGIDEPAPLLSWRLASPVRSDAPSAYRVVVAEPSAEPGPGACAVRWDSGRVEDPSAIGAVYAGPPLRARTRYRWRVEVWSAAAPGAAPAAASSWFETGMAPHSPDQPAAEADAPGWRASWITHDPHPIPVMDAPTEGELALDDHGLAPCPLLRRSFPGRSAHGSAGHSGGGRHDDGGNGARDDEGGGDHDPIVRARLYVSARGLYEVHLNGTRVGDAQLAPGWTDYTRRVQYQTYDVTALVVPGENVLAATIADGWWSGFVGFEPRRAGAHYGTAPQFLAELHLTHAGGAVRTVVTDGDWVTRTGAIRYADLLRGECHDLRRAADGWELPGYDASGWSPALVVDAEHRLLVASVDEPVRAMAELPALSVTRTGPGTHLVDFGQNLAGRVRLAVSGLPRGARLTVRHAEVLDGQGRLYTANLRTAAATDVLVGDGRDRVEFEPRFTYHGFRYAEVSGLPELSAADVVAVALHSDTAWSGSFDCSDPDVRRLHACVEWGQRSNFVSVPTDCPQRDERLGWTADAQVFLPTAALNADVAAFFTKWLRDVADARTPDGGFPNVAPRLAGVADEGAPGWADAGVIVPWHLYRTYGDERFLSRALDGMRAWVALVRRHNPDLVWRHRVGPHFADWLAPGVPTPREVVATAYFAHSARLTALAAEALGRLDVAAEHRELAAAVRAVFAARFVTTGPPGAPERGDGDPPPGSGPLPDGGPPPGSGPFPDGGPRQVRIAGDTQTGYLLALAFDLLPADLVEAAARRLAELVEAAGPALSTGFLGVALAAPVLDAHGRADLAHALLRRTDVPSWLYPLRHGATTIWERWDGWTPENGFRAPAMNSFNHYALGSVGEWLYRGVAGLDQATDSVAYRRLLVRPRPGTLDHASARYESARGTVAVCWRREGDRISLRVQVPPGATADVFVPTTDPDSVRETGAAPDAGGRPPASPALLTPRATATVATADRPDTATTADRPGGAGNTGPGAAREDVTGHVHRRVASGTYHFTAAFRPAARPPAGPPEEDTP</sequence>
<feature type="region of interest" description="Disordered" evidence="4">
    <location>
        <begin position="706"/>
        <end position="746"/>
    </location>
</feature>
<dbReference type="EMBL" id="AP018365">
    <property type="protein sequence ID" value="BBA96600.1"/>
    <property type="molecule type" value="Genomic_DNA"/>
</dbReference>
<feature type="domain" description="Bacterial alpha-L-rhamnosidase N-terminal" evidence="6">
    <location>
        <begin position="211"/>
        <end position="379"/>
    </location>
</feature>
<dbReference type="KEGG" id="arev:RVR_1968"/>
<dbReference type="InterPro" id="IPR035398">
    <property type="entry name" value="Bac_rhamnosid_C"/>
</dbReference>
<dbReference type="Pfam" id="PF17389">
    <property type="entry name" value="Bac_rhamnosid6H"/>
    <property type="match status" value="1"/>
</dbReference>
<dbReference type="Gene3D" id="2.60.420.10">
    <property type="entry name" value="Maltose phosphorylase, domain 3"/>
    <property type="match status" value="1"/>
</dbReference>
<dbReference type="Pfam" id="PF25788">
    <property type="entry name" value="Ig_Rha78A_N"/>
    <property type="match status" value="1"/>
</dbReference>
<dbReference type="Pfam" id="PF05592">
    <property type="entry name" value="Bac_rhamnosid"/>
    <property type="match status" value="1"/>
</dbReference>
<evidence type="ECO:0000259" key="8">
    <source>
        <dbReference type="Pfam" id="PF17390"/>
    </source>
</evidence>
<dbReference type="GO" id="GO:0030596">
    <property type="term" value="F:alpha-L-rhamnosidase activity"/>
    <property type="evidence" value="ECO:0007669"/>
    <property type="project" value="UniProtKB-EC"/>
</dbReference>
<dbReference type="InterPro" id="IPR008902">
    <property type="entry name" value="Rhamnosid_concanavalin"/>
</dbReference>
<dbReference type="InterPro" id="IPR012341">
    <property type="entry name" value="6hp_glycosidase-like_sf"/>
</dbReference>
<evidence type="ECO:0000256" key="3">
    <source>
        <dbReference type="ARBA" id="ARBA00022801"/>
    </source>
</evidence>
<dbReference type="Gene3D" id="2.60.120.260">
    <property type="entry name" value="Galactose-binding domain-like"/>
    <property type="match status" value="2"/>
</dbReference>
<keyword evidence="3" id="KW-0378">Hydrolase</keyword>
<dbReference type="Pfam" id="PF17390">
    <property type="entry name" value="Bac_rhamnosid_C"/>
    <property type="match status" value="1"/>
</dbReference>
<evidence type="ECO:0000313" key="10">
    <source>
        <dbReference type="Proteomes" id="UP000595703"/>
    </source>
</evidence>
<reference evidence="9 10" key="2">
    <citation type="journal article" date="2011" name="J. Antibiot.">
        <title>Furaquinocins I and J: novel polyketide isoprenoid hybrid compounds from Streptomyces reveromyceticus SN-593.</title>
        <authorList>
            <person name="Panthee S."/>
            <person name="Takahashi S."/>
            <person name="Takagi H."/>
            <person name="Nogawa T."/>
            <person name="Oowada E."/>
            <person name="Uramoto M."/>
            <person name="Osada H."/>
        </authorList>
    </citation>
    <scope>NUCLEOTIDE SEQUENCE [LARGE SCALE GENOMIC DNA]</scope>
    <source>
        <strain evidence="9 10">SN-593</strain>
    </source>
</reference>